<dbReference type="PANTHER" id="PTHR43382:SF2">
    <property type="entry name" value="BIFUNCTIONAL GLUTAMATE_PROLINE--TRNA LIGASE"/>
    <property type="match status" value="1"/>
</dbReference>
<dbReference type="GO" id="GO:0017101">
    <property type="term" value="C:aminoacyl-tRNA synthetase multienzyme complex"/>
    <property type="evidence" value="ECO:0007669"/>
    <property type="project" value="TreeGrafter"/>
</dbReference>
<dbReference type="SUPFAM" id="SSF55681">
    <property type="entry name" value="Class II aaRS and biotin synthetases"/>
    <property type="match status" value="1"/>
</dbReference>
<dbReference type="WBParaSite" id="scaffold8280_cov208.g12914">
    <property type="protein sequence ID" value="scaffold8280_cov208.g12914"/>
    <property type="gene ID" value="scaffold8280_cov208.g12914"/>
</dbReference>
<accession>A0A915NA78</accession>
<dbReference type="GO" id="GO:0006433">
    <property type="term" value="P:prolyl-tRNA aminoacylation"/>
    <property type="evidence" value="ECO:0007669"/>
    <property type="project" value="InterPro"/>
</dbReference>
<sequence>MCPKMLIFLLVTKSELIDDYNLSGFYILRPWAFSIWESVQKYMGEHFQEIGVKNISLPLFAPFMDKLEERYEDLFLN</sequence>
<organism evidence="1 2">
    <name type="scientific">Meloidogyne javanica</name>
    <name type="common">Root-knot nematode worm</name>
    <dbReference type="NCBI Taxonomy" id="6303"/>
    <lineage>
        <taxon>Eukaryota</taxon>
        <taxon>Metazoa</taxon>
        <taxon>Ecdysozoa</taxon>
        <taxon>Nematoda</taxon>
        <taxon>Chromadorea</taxon>
        <taxon>Rhabditida</taxon>
        <taxon>Tylenchina</taxon>
        <taxon>Tylenchomorpha</taxon>
        <taxon>Tylenchoidea</taxon>
        <taxon>Meloidogynidae</taxon>
        <taxon>Meloidogyninae</taxon>
        <taxon>Meloidogyne</taxon>
        <taxon>Meloidogyne incognita group</taxon>
    </lineage>
</organism>
<dbReference type="Proteomes" id="UP000887561">
    <property type="component" value="Unplaced"/>
</dbReference>
<dbReference type="AlphaFoldDB" id="A0A915NA78"/>
<dbReference type="Gene3D" id="3.30.930.10">
    <property type="entry name" value="Bira Bifunctional Protein, Domain 2"/>
    <property type="match status" value="1"/>
</dbReference>
<protein>
    <submittedName>
        <fullName evidence="2">Uncharacterized protein</fullName>
    </submittedName>
</protein>
<evidence type="ECO:0000313" key="2">
    <source>
        <dbReference type="WBParaSite" id="scaffold8280_cov208.g12914"/>
    </source>
</evidence>
<evidence type="ECO:0000313" key="1">
    <source>
        <dbReference type="Proteomes" id="UP000887561"/>
    </source>
</evidence>
<dbReference type="GO" id="GO:0004827">
    <property type="term" value="F:proline-tRNA ligase activity"/>
    <property type="evidence" value="ECO:0007669"/>
    <property type="project" value="InterPro"/>
</dbReference>
<keyword evidence="1" id="KW-1185">Reference proteome</keyword>
<dbReference type="InterPro" id="IPR004499">
    <property type="entry name" value="Pro-tRNA-ligase_IIa_arc-type"/>
</dbReference>
<dbReference type="PANTHER" id="PTHR43382">
    <property type="entry name" value="PROLYL-TRNA SYNTHETASE"/>
    <property type="match status" value="1"/>
</dbReference>
<proteinExistence type="predicted"/>
<name>A0A915NA78_MELJA</name>
<dbReference type="GO" id="GO:0005737">
    <property type="term" value="C:cytoplasm"/>
    <property type="evidence" value="ECO:0007669"/>
    <property type="project" value="InterPro"/>
</dbReference>
<dbReference type="InterPro" id="IPR045864">
    <property type="entry name" value="aa-tRNA-synth_II/BPL/LPL"/>
</dbReference>
<reference evidence="2" key="1">
    <citation type="submission" date="2022-11" db="UniProtKB">
        <authorList>
            <consortium name="WormBaseParasite"/>
        </authorList>
    </citation>
    <scope>IDENTIFICATION</scope>
</reference>
<dbReference type="GO" id="GO:0005524">
    <property type="term" value="F:ATP binding"/>
    <property type="evidence" value="ECO:0007669"/>
    <property type="project" value="InterPro"/>
</dbReference>